<dbReference type="InterPro" id="IPR037171">
    <property type="entry name" value="NagB/RpiA_transferase-like"/>
</dbReference>
<reference evidence="7 8" key="1">
    <citation type="submission" date="2019-07" db="EMBL/GenBank/DDBJ databases">
        <title>Full genome sequence of Devosia sp. Gsoil 520.</title>
        <authorList>
            <person name="Im W.-T."/>
        </authorList>
    </citation>
    <scope>NUCLEOTIDE SEQUENCE [LARGE SCALE GENOMIC DNA]</scope>
    <source>
        <strain evidence="7 8">Gsoil 520</strain>
    </source>
</reference>
<evidence type="ECO:0000259" key="5">
    <source>
        <dbReference type="Pfam" id="PF04198"/>
    </source>
</evidence>
<dbReference type="PANTHER" id="PTHR34294">
    <property type="entry name" value="TRANSCRIPTIONAL REGULATOR-RELATED"/>
    <property type="match status" value="1"/>
</dbReference>
<evidence type="ECO:0000256" key="3">
    <source>
        <dbReference type="ARBA" id="ARBA00023125"/>
    </source>
</evidence>
<name>A0A5B8LN64_9HYPH</name>
<dbReference type="Gene3D" id="1.10.10.10">
    <property type="entry name" value="Winged helix-like DNA-binding domain superfamily/Winged helix DNA-binding domain"/>
    <property type="match status" value="1"/>
</dbReference>
<dbReference type="OrthoDB" id="7065657at2"/>
<keyword evidence="4" id="KW-0804">Transcription</keyword>
<feature type="domain" description="Sugar-binding" evidence="5">
    <location>
        <begin position="65"/>
        <end position="317"/>
    </location>
</feature>
<dbReference type="KEGG" id="dea:FPZ08_01340"/>
<dbReference type="Pfam" id="PF04198">
    <property type="entry name" value="Sugar-bind"/>
    <property type="match status" value="1"/>
</dbReference>
<dbReference type="EMBL" id="CP042304">
    <property type="protein sequence ID" value="QDZ09506.1"/>
    <property type="molecule type" value="Genomic_DNA"/>
</dbReference>
<dbReference type="Gene3D" id="3.40.50.1360">
    <property type="match status" value="1"/>
</dbReference>
<dbReference type="InterPro" id="IPR051054">
    <property type="entry name" value="SorC_transcr_regulators"/>
</dbReference>
<organism evidence="7 8">
    <name type="scientific">Devosia ginsengisoli</name>
    <dbReference type="NCBI Taxonomy" id="400770"/>
    <lineage>
        <taxon>Bacteria</taxon>
        <taxon>Pseudomonadati</taxon>
        <taxon>Pseudomonadota</taxon>
        <taxon>Alphaproteobacteria</taxon>
        <taxon>Hyphomicrobiales</taxon>
        <taxon>Devosiaceae</taxon>
        <taxon>Devosia</taxon>
    </lineage>
</organism>
<sequence length="317" mass="33965">MKKTEATVAGADDMEVDAAWLHFVEGLTQAEIAERRGLSRMKVHRLIQLARDKGLVRFFVERVPSDCLELEARLMERYGLTSCTVVPATGKDIDSSLDVVAVAGARFLFGLLEPTTPRTIGIGSGRTIARVVHSLPALARPNTTFTSITGDFAELNEANPKEVVNALIRKTGGAGYALPAPLVADSQADRDLFLRQRSVAATLKAAAKADFFLIGIGHVGKNSFWDKWNLVSGDELLEFEKQRIVADIAGHLIDADGNLGAGNLASRLVSIDYATLCSRPVYAVCGGVEKAQALRVVLKSGLLAGLVVTSNLAKLVL</sequence>
<dbReference type="RefSeq" id="WP_146288317.1">
    <property type="nucleotide sequence ID" value="NZ_CP042304.1"/>
</dbReference>
<evidence type="ECO:0000313" key="8">
    <source>
        <dbReference type="Proteomes" id="UP000315364"/>
    </source>
</evidence>
<feature type="domain" description="RNA polymerase sigma factor 70 region 4 type 2" evidence="6">
    <location>
        <begin position="21"/>
        <end position="53"/>
    </location>
</feature>
<dbReference type="GO" id="GO:0006352">
    <property type="term" value="P:DNA-templated transcription initiation"/>
    <property type="evidence" value="ECO:0007669"/>
    <property type="project" value="InterPro"/>
</dbReference>
<evidence type="ECO:0008006" key="9">
    <source>
        <dbReference type="Google" id="ProtNLM"/>
    </source>
</evidence>
<proteinExistence type="inferred from homology"/>
<dbReference type="PANTHER" id="PTHR34294:SF1">
    <property type="entry name" value="TRANSCRIPTIONAL REGULATOR LSRR"/>
    <property type="match status" value="1"/>
</dbReference>
<evidence type="ECO:0000256" key="2">
    <source>
        <dbReference type="ARBA" id="ARBA00023015"/>
    </source>
</evidence>
<keyword evidence="2" id="KW-0805">Transcription regulation</keyword>
<dbReference type="AlphaFoldDB" id="A0A5B8LN64"/>
<dbReference type="InterPro" id="IPR036388">
    <property type="entry name" value="WH-like_DNA-bd_sf"/>
</dbReference>
<protein>
    <recommendedName>
        <fullName evidence="9">Sugar-binding transcriptional regulator</fullName>
    </recommendedName>
</protein>
<keyword evidence="3" id="KW-0238">DNA-binding</keyword>
<dbReference type="Pfam" id="PF08281">
    <property type="entry name" value="Sigma70_r4_2"/>
    <property type="match status" value="1"/>
</dbReference>
<dbReference type="InterPro" id="IPR013249">
    <property type="entry name" value="RNA_pol_sigma70_r4_t2"/>
</dbReference>
<dbReference type="Proteomes" id="UP000315364">
    <property type="component" value="Chromosome"/>
</dbReference>
<evidence type="ECO:0000256" key="4">
    <source>
        <dbReference type="ARBA" id="ARBA00023163"/>
    </source>
</evidence>
<dbReference type="GO" id="GO:0016987">
    <property type="term" value="F:sigma factor activity"/>
    <property type="evidence" value="ECO:0007669"/>
    <property type="project" value="InterPro"/>
</dbReference>
<evidence type="ECO:0000313" key="7">
    <source>
        <dbReference type="EMBL" id="QDZ09506.1"/>
    </source>
</evidence>
<dbReference type="GO" id="GO:0003677">
    <property type="term" value="F:DNA binding"/>
    <property type="evidence" value="ECO:0007669"/>
    <property type="project" value="UniProtKB-KW"/>
</dbReference>
<keyword evidence="8" id="KW-1185">Reference proteome</keyword>
<gene>
    <name evidence="7" type="ORF">FPZ08_01340</name>
</gene>
<evidence type="ECO:0000259" key="6">
    <source>
        <dbReference type="Pfam" id="PF08281"/>
    </source>
</evidence>
<dbReference type="InterPro" id="IPR007324">
    <property type="entry name" value="Sugar-bd_dom_put"/>
</dbReference>
<comment type="similarity">
    <text evidence="1">Belongs to the SorC transcriptional regulatory family.</text>
</comment>
<dbReference type="GO" id="GO:0030246">
    <property type="term" value="F:carbohydrate binding"/>
    <property type="evidence" value="ECO:0007669"/>
    <property type="project" value="InterPro"/>
</dbReference>
<evidence type="ECO:0000256" key="1">
    <source>
        <dbReference type="ARBA" id="ARBA00010466"/>
    </source>
</evidence>
<accession>A0A5B8LN64</accession>
<dbReference type="SUPFAM" id="SSF100950">
    <property type="entry name" value="NagB/RpiA/CoA transferase-like"/>
    <property type="match status" value="1"/>
</dbReference>